<evidence type="ECO:0000259" key="10">
    <source>
        <dbReference type="PROSITE" id="PS50928"/>
    </source>
</evidence>
<dbReference type="CDD" id="cd06261">
    <property type="entry name" value="TM_PBP2"/>
    <property type="match status" value="1"/>
</dbReference>
<dbReference type="InterPro" id="IPR035906">
    <property type="entry name" value="MetI-like_sf"/>
</dbReference>
<keyword evidence="3 8" id="KW-0813">Transport</keyword>
<comment type="similarity">
    <text evidence="2 8">Belongs to the binding-protein-dependent transport system permease family.</text>
</comment>
<dbReference type="KEGG" id="rpod:E0E05_09930"/>
<feature type="compositionally biased region" description="Basic and acidic residues" evidence="9">
    <location>
        <begin position="51"/>
        <end position="64"/>
    </location>
</feature>
<evidence type="ECO:0000256" key="8">
    <source>
        <dbReference type="RuleBase" id="RU363032"/>
    </source>
</evidence>
<evidence type="ECO:0000256" key="9">
    <source>
        <dbReference type="SAM" id="MobiDB-lite"/>
    </source>
</evidence>
<feature type="compositionally biased region" description="Basic and acidic residues" evidence="9">
    <location>
        <begin position="1"/>
        <end position="11"/>
    </location>
</feature>
<evidence type="ECO:0000256" key="6">
    <source>
        <dbReference type="ARBA" id="ARBA00022989"/>
    </source>
</evidence>
<dbReference type="PANTHER" id="PTHR43227:SF7">
    <property type="entry name" value="ARABINOOLIGOSACCHARIDES TRANSPORT SYSTEM PERMEASE PROTEIN ARAP"/>
    <property type="match status" value="1"/>
</dbReference>
<feature type="region of interest" description="Disordered" evidence="9">
    <location>
        <begin position="1"/>
        <end position="20"/>
    </location>
</feature>
<evidence type="ECO:0000256" key="3">
    <source>
        <dbReference type="ARBA" id="ARBA00022448"/>
    </source>
</evidence>
<evidence type="ECO:0000313" key="12">
    <source>
        <dbReference type="Proteomes" id="UP000293719"/>
    </source>
</evidence>
<feature type="transmembrane region" description="Helical" evidence="8">
    <location>
        <begin position="183"/>
        <end position="207"/>
    </location>
</feature>
<proteinExistence type="inferred from homology"/>
<accession>A0A4P6V0M0</accession>
<feature type="transmembrane region" description="Helical" evidence="8">
    <location>
        <begin position="441"/>
        <end position="460"/>
    </location>
</feature>
<evidence type="ECO:0000256" key="5">
    <source>
        <dbReference type="ARBA" id="ARBA00022692"/>
    </source>
</evidence>
<evidence type="ECO:0000256" key="1">
    <source>
        <dbReference type="ARBA" id="ARBA00004651"/>
    </source>
</evidence>
<dbReference type="PROSITE" id="PS50928">
    <property type="entry name" value="ABC_TM1"/>
    <property type="match status" value="1"/>
</dbReference>
<evidence type="ECO:0000256" key="4">
    <source>
        <dbReference type="ARBA" id="ARBA00022475"/>
    </source>
</evidence>
<feature type="compositionally biased region" description="Basic and acidic residues" evidence="9">
    <location>
        <begin position="89"/>
        <end position="119"/>
    </location>
</feature>
<gene>
    <name evidence="11" type="ORF">E0E05_09930</name>
</gene>
<keyword evidence="4" id="KW-1003">Cell membrane</keyword>
<dbReference type="Gene3D" id="1.10.3720.10">
    <property type="entry name" value="MetI-like"/>
    <property type="match status" value="1"/>
</dbReference>
<organism evidence="11 12">
    <name type="scientific">Roseitalea porphyridii</name>
    <dbReference type="NCBI Taxonomy" id="1852022"/>
    <lineage>
        <taxon>Bacteria</taxon>
        <taxon>Pseudomonadati</taxon>
        <taxon>Pseudomonadota</taxon>
        <taxon>Alphaproteobacteria</taxon>
        <taxon>Hyphomicrobiales</taxon>
        <taxon>Ahrensiaceae</taxon>
        <taxon>Roseitalea</taxon>
    </lineage>
</organism>
<keyword evidence="12" id="KW-1185">Reference proteome</keyword>
<sequence length="469" mass="51768">MDVQRLPERLHPGPGRQQGCRQAFRGVPVRAAGLHRTASRGAGPRAPGAQDDLRGSRLSGQRDHRAVHRGSRSDGRCSGSRAQSGLRDAAARIQREGRRDHRLECDRRDGPARRAERRGPQGRRRCHRAAPRRDHELLIVPCSSRSGPAKAGPGARQPTARQARGADPLAVATTTSDTLDRRYALLGTALIAPTVLIFCAVILYPLISAIYLSLFSIFTPTLEGNWVGVDNYAVLLASGRFWNALANTLIWTIGTLILQIVCGVGVALLLNQSIVFRSLARSLVLFPYFLSTVVAVLVWRWLFNDLYGILNHLMLAAGLIDMPVNWLGAMPNAMISIIVVGAWKYFPFVVIAVLARLQTIPDPLYEAARIDGAGPIARFFDVTLPQLREVLIVIILLRAIWDFKEFDLIWLMTGGGPINSTQTLPLVVYQEAFGLNQMGMAAAYAVTMMIVMLAFMLIYLRQTRDRDPV</sequence>
<dbReference type="InterPro" id="IPR050809">
    <property type="entry name" value="UgpAE/MalFG_permease"/>
</dbReference>
<keyword evidence="6 8" id="KW-1133">Transmembrane helix</keyword>
<feature type="region of interest" description="Disordered" evidence="9">
    <location>
        <begin position="142"/>
        <end position="168"/>
    </location>
</feature>
<protein>
    <submittedName>
        <fullName evidence="11">ABC transporter permease subunit</fullName>
    </submittedName>
</protein>
<feature type="transmembrane region" description="Helical" evidence="8">
    <location>
        <begin position="309"/>
        <end position="328"/>
    </location>
</feature>
<keyword evidence="7 8" id="KW-0472">Membrane</keyword>
<dbReference type="GO" id="GO:0055085">
    <property type="term" value="P:transmembrane transport"/>
    <property type="evidence" value="ECO:0007669"/>
    <property type="project" value="InterPro"/>
</dbReference>
<dbReference type="GO" id="GO:0005886">
    <property type="term" value="C:plasma membrane"/>
    <property type="evidence" value="ECO:0007669"/>
    <property type="project" value="UniProtKB-SubCell"/>
</dbReference>
<feature type="domain" description="ABC transmembrane type-1" evidence="10">
    <location>
        <begin position="245"/>
        <end position="459"/>
    </location>
</feature>
<evidence type="ECO:0000256" key="2">
    <source>
        <dbReference type="ARBA" id="ARBA00009306"/>
    </source>
</evidence>
<feature type="transmembrane region" description="Helical" evidence="8">
    <location>
        <begin position="249"/>
        <end position="270"/>
    </location>
</feature>
<dbReference type="InterPro" id="IPR000515">
    <property type="entry name" value="MetI-like"/>
</dbReference>
<reference evidence="11 12" key="1">
    <citation type="journal article" date="2017" name="Int. J. Syst. Evol. Microbiol.">
        <title>Roseitalea porphyridii gen. nov., sp. nov., isolated from a red alga, and reclassification of Hoeflea suaedae Chung et al. 2013 as Pseudohoeflea suaedae gen. nov., comb. nov.</title>
        <authorList>
            <person name="Hyeon J.W."/>
            <person name="Jeong S.E."/>
            <person name="Baek K."/>
            <person name="Jeon C.O."/>
        </authorList>
    </citation>
    <scope>NUCLEOTIDE SEQUENCE [LARGE SCALE GENOMIC DNA]</scope>
    <source>
        <strain evidence="11 12">MA7-20</strain>
    </source>
</reference>
<name>A0A4P6V0M0_9HYPH</name>
<evidence type="ECO:0000256" key="7">
    <source>
        <dbReference type="ARBA" id="ARBA00023136"/>
    </source>
</evidence>
<feature type="region of interest" description="Disordered" evidence="9">
    <location>
        <begin position="35"/>
        <end position="130"/>
    </location>
</feature>
<feature type="compositionally biased region" description="Basic residues" evidence="9">
    <location>
        <begin position="120"/>
        <end position="130"/>
    </location>
</feature>
<dbReference type="PANTHER" id="PTHR43227">
    <property type="entry name" value="BLL4140 PROTEIN"/>
    <property type="match status" value="1"/>
</dbReference>
<evidence type="ECO:0000313" key="11">
    <source>
        <dbReference type="EMBL" id="QBK30882.1"/>
    </source>
</evidence>
<feature type="transmembrane region" description="Helical" evidence="8">
    <location>
        <begin position="335"/>
        <end position="355"/>
    </location>
</feature>
<feature type="transmembrane region" description="Helical" evidence="8">
    <location>
        <begin position="282"/>
        <end position="303"/>
    </location>
</feature>
<feature type="compositionally biased region" description="Low complexity" evidence="9">
    <location>
        <begin position="40"/>
        <end position="49"/>
    </location>
</feature>
<keyword evidence="5 8" id="KW-0812">Transmembrane</keyword>
<dbReference type="EMBL" id="CP036532">
    <property type="protein sequence ID" value="QBK30882.1"/>
    <property type="molecule type" value="Genomic_DNA"/>
</dbReference>
<comment type="subcellular location">
    <subcellularLocation>
        <location evidence="1 8">Cell membrane</location>
        <topology evidence="1 8">Multi-pass membrane protein</topology>
    </subcellularLocation>
</comment>
<dbReference type="AlphaFoldDB" id="A0A4P6V0M0"/>
<dbReference type="Proteomes" id="UP000293719">
    <property type="component" value="Chromosome"/>
</dbReference>
<dbReference type="Pfam" id="PF00528">
    <property type="entry name" value="BPD_transp_1"/>
    <property type="match status" value="1"/>
</dbReference>
<dbReference type="SUPFAM" id="SSF161098">
    <property type="entry name" value="MetI-like"/>
    <property type="match status" value="1"/>
</dbReference>